<evidence type="ECO:0000256" key="5">
    <source>
        <dbReference type="ARBA" id="ARBA00023136"/>
    </source>
</evidence>
<feature type="transmembrane region" description="Helical" evidence="6">
    <location>
        <begin position="133"/>
        <end position="156"/>
    </location>
</feature>
<keyword evidence="3 6" id="KW-0812">Transmembrane</keyword>
<comment type="similarity">
    <text evidence="2">Belongs to the SURF4 family.</text>
</comment>
<name>A0AAD4MI91_9BILA</name>
<keyword evidence="8" id="KW-1185">Reference proteome</keyword>
<dbReference type="GO" id="GO:0016020">
    <property type="term" value="C:membrane"/>
    <property type="evidence" value="ECO:0007669"/>
    <property type="project" value="UniProtKB-SubCell"/>
</dbReference>
<protein>
    <submittedName>
        <fullName evidence="7">SURF4 family domain-containing protein</fullName>
    </submittedName>
</protein>
<feature type="transmembrane region" description="Helical" evidence="6">
    <location>
        <begin position="162"/>
        <end position="183"/>
    </location>
</feature>
<gene>
    <name evidence="7" type="ORF">DdX_21953</name>
</gene>
<dbReference type="EMBL" id="JAKKPZ010000955">
    <property type="protein sequence ID" value="KAI1691327.1"/>
    <property type="molecule type" value="Genomic_DNA"/>
</dbReference>
<keyword evidence="4 6" id="KW-1133">Transmembrane helix</keyword>
<reference evidence="7" key="1">
    <citation type="submission" date="2022-01" db="EMBL/GenBank/DDBJ databases">
        <title>Genome Sequence Resource for Two Populations of Ditylenchus destructor, the Migratory Endoparasitic Phytonematode.</title>
        <authorList>
            <person name="Zhang H."/>
            <person name="Lin R."/>
            <person name="Xie B."/>
        </authorList>
    </citation>
    <scope>NUCLEOTIDE SEQUENCE</scope>
    <source>
        <strain evidence="7">BazhouSP</strain>
    </source>
</reference>
<evidence type="ECO:0000256" key="1">
    <source>
        <dbReference type="ARBA" id="ARBA00004141"/>
    </source>
</evidence>
<dbReference type="AlphaFoldDB" id="A0AAD4MI91"/>
<comment type="subcellular location">
    <subcellularLocation>
        <location evidence="1">Membrane</location>
        <topology evidence="1">Multi-pass membrane protein</topology>
    </subcellularLocation>
</comment>
<evidence type="ECO:0000313" key="8">
    <source>
        <dbReference type="Proteomes" id="UP001201812"/>
    </source>
</evidence>
<sequence length="288" mass="32683">MQYQPTASIPQMQFELAQFCSLTRLYCSILGSLWAVLLPFANRLCWLSTFVVQLDLARCTRANRNMNQFRASTGQKEFLAVAEDYADDILRHTKHYLPHIARLCLVSTFIEDGIRMWLQWEDQRHFMQESWSLGWFLATLFVVFNFFGQVVPVVMVMIRKRVGIACGILAGVVVLQTVAYHILWDLKFLARAKIFIVCGPTSKISMPFVLAHRELSFDTSLASGGGQELKIPTNDLRAFFVNLGGPISKIFVPFVLAHRELSFDTLIAFGGGQNRQIQPFPDKCPQGP</sequence>
<proteinExistence type="inferred from homology"/>
<accession>A0AAD4MI91</accession>
<keyword evidence="5 6" id="KW-0472">Membrane</keyword>
<dbReference type="Proteomes" id="UP001201812">
    <property type="component" value="Unassembled WGS sequence"/>
</dbReference>
<evidence type="ECO:0000313" key="7">
    <source>
        <dbReference type="EMBL" id="KAI1691327.1"/>
    </source>
</evidence>
<organism evidence="7 8">
    <name type="scientific">Ditylenchus destructor</name>
    <dbReference type="NCBI Taxonomy" id="166010"/>
    <lineage>
        <taxon>Eukaryota</taxon>
        <taxon>Metazoa</taxon>
        <taxon>Ecdysozoa</taxon>
        <taxon>Nematoda</taxon>
        <taxon>Chromadorea</taxon>
        <taxon>Rhabditida</taxon>
        <taxon>Tylenchina</taxon>
        <taxon>Tylenchomorpha</taxon>
        <taxon>Sphaerularioidea</taxon>
        <taxon>Anguinidae</taxon>
        <taxon>Anguininae</taxon>
        <taxon>Ditylenchus</taxon>
    </lineage>
</organism>
<evidence type="ECO:0000256" key="2">
    <source>
        <dbReference type="ARBA" id="ARBA00006945"/>
    </source>
</evidence>
<evidence type="ECO:0000256" key="3">
    <source>
        <dbReference type="ARBA" id="ARBA00022692"/>
    </source>
</evidence>
<evidence type="ECO:0000256" key="6">
    <source>
        <dbReference type="SAM" id="Phobius"/>
    </source>
</evidence>
<evidence type="ECO:0000256" key="4">
    <source>
        <dbReference type="ARBA" id="ARBA00022989"/>
    </source>
</evidence>
<comment type="caution">
    <text evidence="7">The sequence shown here is derived from an EMBL/GenBank/DDBJ whole genome shotgun (WGS) entry which is preliminary data.</text>
</comment>
<dbReference type="InterPro" id="IPR002995">
    <property type="entry name" value="Surf4"/>
</dbReference>
<dbReference type="Pfam" id="PF02077">
    <property type="entry name" value="SURF4"/>
    <property type="match status" value="1"/>
</dbReference>